<protein>
    <submittedName>
        <fullName evidence="3">Fructosamine kinase family protein</fullName>
    </submittedName>
</protein>
<dbReference type="Proteomes" id="UP001058713">
    <property type="component" value="Chromosome"/>
</dbReference>
<gene>
    <name evidence="3" type="ORF">K3721_05165</name>
</gene>
<name>A0A9Q9HMI6_LEICA</name>
<evidence type="ECO:0000256" key="2">
    <source>
        <dbReference type="PIRNR" id="PIRNR006221"/>
    </source>
</evidence>
<keyword evidence="2" id="KW-0808">Transferase</keyword>
<dbReference type="EMBL" id="CP081070">
    <property type="protein sequence ID" value="UWQ54925.1"/>
    <property type="molecule type" value="Genomic_DNA"/>
</dbReference>
<evidence type="ECO:0000313" key="3">
    <source>
        <dbReference type="EMBL" id="UWQ54925.1"/>
    </source>
</evidence>
<dbReference type="PANTHER" id="PTHR12149">
    <property type="entry name" value="FRUCTOSAMINE 3 KINASE-RELATED PROTEIN"/>
    <property type="match status" value="1"/>
</dbReference>
<keyword evidence="2 3" id="KW-0418">Kinase</keyword>
<evidence type="ECO:0000313" key="4">
    <source>
        <dbReference type="Proteomes" id="UP001058713"/>
    </source>
</evidence>
<sequence>MSGLNQTVLSLLGAEVARARPLHGGDLSEVQLLSLSDGRRVVAKTGPLVAAEAAMLGAIRAAGVPAPEVLGVAGHVLLMEALEETAASAAGWQALGAALRQLHSVTGPQYGWAEDYAFGAVAIPNAPLPDWPAFWAGRRLLAAPDTLPRDLRLRIEALCARLPELLPAAPPAALLHGDLWTGNVLFSGGSAYLIDPACYWGHGEADLAMLHLFGAPPAAFHEAYGQLEPGHEARRHIYQLWPALVHLRLFGAGYRGMVDSRLASLGF</sequence>
<dbReference type="AlphaFoldDB" id="A0A9Q9HMI6"/>
<dbReference type="GO" id="GO:0016301">
    <property type="term" value="F:kinase activity"/>
    <property type="evidence" value="ECO:0007669"/>
    <property type="project" value="UniProtKB-UniRule"/>
</dbReference>
<dbReference type="KEGG" id="lcae:K3721_05165"/>
<dbReference type="PIRSF" id="PIRSF006221">
    <property type="entry name" value="Ketosamine-3-kinase"/>
    <property type="match status" value="1"/>
</dbReference>
<dbReference type="InterPro" id="IPR011009">
    <property type="entry name" value="Kinase-like_dom_sf"/>
</dbReference>
<proteinExistence type="inferred from homology"/>
<dbReference type="Gene3D" id="3.90.1200.10">
    <property type="match status" value="1"/>
</dbReference>
<dbReference type="SUPFAM" id="SSF56112">
    <property type="entry name" value="Protein kinase-like (PK-like)"/>
    <property type="match status" value="1"/>
</dbReference>
<reference evidence="3" key="1">
    <citation type="submission" date="2021-08" db="EMBL/GenBank/DDBJ databases">
        <authorList>
            <person name="Nwanade C."/>
            <person name="Wang M."/>
            <person name="Masoudi A."/>
            <person name="Yu Z."/>
            <person name="Liu J."/>
        </authorList>
    </citation>
    <scope>NUCLEOTIDE SEQUENCE</scope>
    <source>
        <strain evidence="3">S122</strain>
    </source>
</reference>
<dbReference type="Gene3D" id="3.30.200.20">
    <property type="entry name" value="Phosphorylase Kinase, domain 1"/>
    <property type="match status" value="1"/>
</dbReference>
<comment type="similarity">
    <text evidence="1 2">Belongs to the fructosamine kinase family.</text>
</comment>
<dbReference type="PANTHER" id="PTHR12149:SF8">
    <property type="entry name" value="PROTEIN-RIBULOSAMINE 3-KINASE"/>
    <property type="match status" value="1"/>
</dbReference>
<accession>A0A9Q9HMI6</accession>
<dbReference type="RefSeq" id="WP_259972082.1">
    <property type="nucleotide sequence ID" value="NZ_CP081070.1"/>
</dbReference>
<dbReference type="Pfam" id="PF03881">
    <property type="entry name" value="Fructosamin_kin"/>
    <property type="match status" value="1"/>
</dbReference>
<dbReference type="InterPro" id="IPR016477">
    <property type="entry name" value="Fructo-/Ketosamine-3-kinase"/>
</dbReference>
<organism evidence="3 4">
    <name type="scientific">Leisingera caerulea</name>
    <name type="common">Phaeobacter caeruleus</name>
    <dbReference type="NCBI Taxonomy" id="506591"/>
    <lineage>
        <taxon>Bacteria</taxon>
        <taxon>Pseudomonadati</taxon>
        <taxon>Pseudomonadota</taxon>
        <taxon>Alphaproteobacteria</taxon>
        <taxon>Rhodobacterales</taxon>
        <taxon>Roseobacteraceae</taxon>
        <taxon>Leisingera</taxon>
    </lineage>
</organism>
<evidence type="ECO:0000256" key="1">
    <source>
        <dbReference type="ARBA" id="ARBA00009460"/>
    </source>
</evidence>